<comment type="caution">
    <text evidence="2">The sequence shown here is derived from an EMBL/GenBank/DDBJ whole genome shotgun (WGS) entry which is preliminary data.</text>
</comment>
<feature type="region of interest" description="Disordered" evidence="1">
    <location>
        <begin position="1"/>
        <end position="28"/>
    </location>
</feature>
<dbReference type="Proteomes" id="UP001159363">
    <property type="component" value="Chromosome 1"/>
</dbReference>
<evidence type="ECO:0000256" key="1">
    <source>
        <dbReference type="SAM" id="MobiDB-lite"/>
    </source>
</evidence>
<gene>
    <name evidence="2" type="ORF">PR048_002117</name>
</gene>
<accession>A0ABQ9IJE2</accession>
<evidence type="ECO:0000313" key="2">
    <source>
        <dbReference type="EMBL" id="KAJ8896772.1"/>
    </source>
</evidence>
<evidence type="ECO:0000313" key="3">
    <source>
        <dbReference type="Proteomes" id="UP001159363"/>
    </source>
</evidence>
<name>A0ABQ9IJE2_9NEOP</name>
<organism evidence="2 3">
    <name type="scientific">Dryococelus australis</name>
    <dbReference type="NCBI Taxonomy" id="614101"/>
    <lineage>
        <taxon>Eukaryota</taxon>
        <taxon>Metazoa</taxon>
        <taxon>Ecdysozoa</taxon>
        <taxon>Arthropoda</taxon>
        <taxon>Hexapoda</taxon>
        <taxon>Insecta</taxon>
        <taxon>Pterygota</taxon>
        <taxon>Neoptera</taxon>
        <taxon>Polyneoptera</taxon>
        <taxon>Phasmatodea</taxon>
        <taxon>Verophasmatodea</taxon>
        <taxon>Anareolatae</taxon>
        <taxon>Phasmatidae</taxon>
        <taxon>Eurycanthinae</taxon>
        <taxon>Dryococelus</taxon>
    </lineage>
</organism>
<protein>
    <submittedName>
        <fullName evidence="2">Uncharacterized protein</fullName>
    </submittedName>
</protein>
<sequence length="413" mass="47397">MDNHFPSQRDVGEVASQSHNMPYGRSVDRHIGEDKTLDSAPQKCYIRQHTGLISHPRDHAPSSIVMPRVLPEQLQQKRKERDRRQMVTERIRKTGLRIRYHVVAHISLLRFYYSMEPSTPVSQRCEFQGIMQDCSTPISRTLQPPEPRAEGKAAAALKAEYTHPPDERLATPTLLRQPTSRDFRYIRRYEIYTCRVCRPFNLNKAEGTNKAEQGTIKPKQGLIIVRGKWYRSCLRSEQDSKGILQGYTRPLVLAVKSPGIRGVARFIAVCNNLSYLSEQMLLGSTFRSTVAYVFAEQHVGHCKQTSPRHQPEVYLRPHLYPYPEIISSLIRSSRSKHIADEMHLPSVELLKHCLNCMGIGSICQNLPHFGYFRDMSLRCAYCQCQYHCVCLGMEDVPGLTDGLEFHCQACQQR</sequence>
<keyword evidence="3" id="KW-1185">Reference proteome</keyword>
<reference evidence="2 3" key="1">
    <citation type="submission" date="2023-02" db="EMBL/GenBank/DDBJ databases">
        <title>LHISI_Scaffold_Assembly.</title>
        <authorList>
            <person name="Stuart O.P."/>
            <person name="Cleave R."/>
            <person name="Magrath M.J.L."/>
            <person name="Mikheyev A.S."/>
        </authorList>
    </citation>
    <scope>NUCLEOTIDE SEQUENCE [LARGE SCALE GENOMIC DNA]</scope>
    <source>
        <strain evidence="2">Daus_M_001</strain>
        <tissue evidence="2">Leg muscle</tissue>
    </source>
</reference>
<proteinExistence type="predicted"/>
<dbReference type="EMBL" id="JARBHB010000001">
    <property type="protein sequence ID" value="KAJ8896772.1"/>
    <property type="molecule type" value="Genomic_DNA"/>
</dbReference>